<accession>A0A1F4VC36</accession>
<sequence length="181" mass="19875">MSGLGWLDGIFGSVRCANCEAAYDRTDVNVVGNRNEYWFLRCVCHTCGTQGVGTVVVKEFQLALPTGSRVEESFVGIRCANCGASYSQGDLRFVGNRNEYWFLRCSCHVCGNQAVAVGVVSEVSPAAASFELPLQVNDVLNAHELLENFHGGVQALFAGGEKKDPWKELLDEHKDDPQWKL</sequence>
<reference evidence="1 2" key="1">
    <citation type="journal article" date="2016" name="Nat. Commun.">
        <title>Thousands of microbial genomes shed light on interconnected biogeochemical processes in an aquifer system.</title>
        <authorList>
            <person name="Anantharaman K."/>
            <person name="Brown C.T."/>
            <person name="Hug L.A."/>
            <person name="Sharon I."/>
            <person name="Castelle C.J."/>
            <person name="Probst A.J."/>
            <person name="Thomas B.C."/>
            <person name="Singh A."/>
            <person name="Wilkins M.J."/>
            <person name="Karaoz U."/>
            <person name="Brodie E.L."/>
            <person name="Williams K.H."/>
            <person name="Hubbard S.S."/>
            <person name="Banfield J.F."/>
        </authorList>
    </citation>
    <scope>NUCLEOTIDE SEQUENCE [LARGE SCALE GENOMIC DNA]</scope>
</reference>
<comment type="caution">
    <text evidence="1">The sequence shown here is derived from an EMBL/GenBank/DDBJ whole genome shotgun (WGS) entry which is preliminary data.</text>
</comment>
<proteinExistence type="predicted"/>
<organism evidence="1 2">
    <name type="scientific">candidate division WWE3 bacterium RIFCSPHIGHO2_01_FULL_48_15</name>
    <dbReference type="NCBI Taxonomy" id="1802619"/>
    <lineage>
        <taxon>Bacteria</taxon>
        <taxon>Katanobacteria</taxon>
    </lineage>
</organism>
<evidence type="ECO:0000313" key="2">
    <source>
        <dbReference type="Proteomes" id="UP000179005"/>
    </source>
</evidence>
<gene>
    <name evidence="1" type="ORF">A2797_00605</name>
</gene>
<dbReference type="Proteomes" id="UP000179005">
    <property type="component" value="Unassembled WGS sequence"/>
</dbReference>
<evidence type="ECO:0000313" key="1">
    <source>
        <dbReference type="EMBL" id="OGC54500.1"/>
    </source>
</evidence>
<name>A0A1F4VC36_UNCKA</name>
<dbReference type="EMBL" id="MEVC01000021">
    <property type="protein sequence ID" value="OGC54500.1"/>
    <property type="molecule type" value="Genomic_DNA"/>
</dbReference>
<dbReference type="AlphaFoldDB" id="A0A1F4VC36"/>
<protein>
    <submittedName>
        <fullName evidence="1">Uncharacterized protein</fullName>
    </submittedName>
</protein>